<evidence type="ECO:0000259" key="1">
    <source>
        <dbReference type="Pfam" id="PF00149"/>
    </source>
</evidence>
<dbReference type="OrthoDB" id="630188at2759"/>
<evidence type="ECO:0000313" key="3">
    <source>
        <dbReference type="Proteomes" id="UP000613177"/>
    </source>
</evidence>
<organism evidence="2 3">
    <name type="scientific">Thamnidium elegans</name>
    <dbReference type="NCBI Taxonomy" id="101142"/>
    <lineage>
        <taxon>Eukaryota</taxon>
        <taxon>Fungi</taxon>
        <taxon>Fungi incertae sedis</taxon>
        <taxon>Mucoromycota</taxon>
        <taxon>Mucoromycotina</taxon>
        <taxon>Mucoromycetes</taxon>
        <taxon>Mucorales</taxon>
        <taxon>Mucorineae</taxon>
        <taxon>Mucoraceae</taxon>
        <taxon>Thamnidium</taxon>
    </lineage>
</organism>
<evidence type="ECO:0000313" key="2">
    <source>
        <dbReference type="EMBL" id="KAG2228667.1"/>
    </source>
</evidence>
<keyword evidence="3" id="KW-1185">Reference proteome</keyword>
<dbReference type="SUPFAM" id="SSF56300">
    <property type="entry name" value="Metallo-dependent phosphatases"/>
    <property type="match status" value="1"/>
</dbReference>
<dbReference type="InterPro" id="IPR029052">
    <property type="entry name" value="Metallo-depent_PP-like"/>
</dbReference>
<dbReference type="AlphaFoldDB" id="A0A8H7VRH6"/>
<dbReference type="CDD" id="cd07379">
    <property type="entry name" value="MPP_239FB"/>
    <property type="match status" value="1"/>
</dbReference>
<proteinExistence type="predicted"/>
<dbReference type="Proteomes" id="UP000613177">
    <property type="component" value="Unassembled WGS sequence"/>
</dbReference>
<dbReference type="InterPro" id="IPR004843">
    <property type="entry name" value="Calcineurin-like_PHP"/>
</dbReference>
<feature type="domain" description="Calcineurin-like phosphoesterase" evidence="1">
    <location>
        <begin position="15"/>
        <end position="194"/>
    </location>
</feature>
<dbReference type="Gene3D" id="3.60.21.10">
    <property type="match status" value="1"/>
</dbReference>
<dbReference type="PANTHER" id="PTHR12905">
    <property type="entry name" value="METALLOPHOSPHOESTERASE"/>
    <property type="match status" value="1"/>
</dbReference>
<dbReference type="InterPro" id="IPR051693">
    <property type="entry name" value="UPF0046_metallophosphoest"/>
</dbReference>
<protein>
    <recommendedName>
        <fullName evidence="1">Calcineurin-like phosphoesterase domain-containing protein</fullName>
    </recommendedName>
</protein>
<name>A0A8H7VRH6_9FUNG</name>
<reference evidence="2" key="1">
    <citation type="submission" date="2021-01" db="EMBL/GenBank/DDBJ databases">
        <title>Metabolic potential, ecology and presence of endohyphal bacteria is reflected in genomic diversity of Mucoromycotina.</title>
        <authorList>
            <person name="Muszewska A."/>
            <person name="Okrasinska A."/>
            <person name="Steczkiewicz K."/>
            <person name="Drgas O."/>
            <person name="Orlowska M."/>
            <person name="Perlinska-Lenart U."/>
            <person name="Aleksandrzak-Piekarczyk T."/>
            <person name="Szatraj K."/>
            <person name="Zielenkiewicz U."/>
            <person name="Pilsyk S."/>
            <person name="Malc E."/>
            <person name="Mieczkowski P."/>
            <person name="Kruszewska J.S."/>
            <person name="Biernat P."/>
            <person name="Pawlowska J."/>
        </authorList>
    </citation>
    <scope>NUCLEOTIDE SEQUENCE</scope>
    <source>
        <strain evidence="2">WA0000018081</strain>
    </source>
</reference>
<dbReference type="PANTHER" id="PTHR12905:SF0">
    <property type="entry name" value="CALCINEURIN-LIKE PHOSPHOESTERASE DOMAIN-CONTAINING PROTEIN"/>
    <property type="match status" value="1"/>
</dbReference>
<dbReference type="GO" id="GO:0016787">
    <property type="term" value="F:hydrolase activity"/>
    <property type="evidence" value="ECO:0007669"/>
    <property type="project" value="InterPro"/>
</dbReference>
<comment type="caution">
    <text evidence="2">The sequence shown here is derived from an EMBL/GenBank/DDBJ whole genome shotgun (WGS) entry which is preliminary data.</text>
</comment>
<accession>A0A8H7VRH6</accession>
<dbReference type="Pfam" id="PF00149">
    <property type="entry name" value="Metallophos"/>
    <property type="match status" value="1"/>
</dbReference>
<gene>
    <name evidence="2" type="ORF">INT48_007046</name>
</gene>
<sequence length="228" mass="26062">MITVNNINDKGDKIRFVCISDTHGKINFEIPDGDVLIHAGDISRKNTLIEYEETFCWLSTLPHTLKIITGGNHDHFLDPQFPFDRQRAKLLEMMQQYGLVYLQHEYYQLPEELGSFTLFVSPYAPVHLGGAFMLADMSSIWDAIPPVDILVTHTPPFGMNDKIVRGRHVGCKFLKEKIDSVVKPRVSICGHIHEAQGYTFDQNQVLYINACLSDHRYRAVNKPITFDL</sequence>
<dbReference type="EMBL" id="JAEPRE010000384">
    <property type="protein sequence ID" value="KAG2228667.1"/>
    <property type="molecule type" value="Genomic_DNA"/>
</dbReference>